<dbReference type="EMBL" id="JAWDJW010003866">
    <property type="protein sequence ID" value="KAK3076528.1"/>
    <property type="molecule type" value="Genomic_DNA"/>
</dbReference>
<evidence type="ECO:0000313" key="2">
    <source>
        <dbReference type="Proteomes" id="UP001186974"/>
    </source>
</evidence>
<reference evidence="1" key="1">
    <citation type="submission" date="2024-09" db="EMBL/GenBank/DDBJ databases">
        <title>Black Yeasts Isolated from many extreme environments.</title>
        <authorList>
            <person name="Coleine C."/>
            <person name="Stajich J.E."/>
            <person name="Selbmann L."/>
        </authorList>
    </citation>
    <scope>NUCLEOTIDE SEQUENCE</scope>
    <source>
        <strain evidence="1">CCFEE 5737</strain>
    </source>
</reference>
<evidence type="ECO:0000313" key="1">
    <source>
        <dbReference type="EMBL" id="KAK3076528.1"/>
    </source>
</evidence>
<gene>
    <name evidence="1" type="ORF">LTS18_012765</name>
</gene>
<accession>A0ACC3DIZ2</accession>
<sequence length="353" mass="38687">MRDTGRGLTAEEKDLLFARFSQASPRTHIKYGGSGLGLFISRRLTEMQGGAMGFASEPGKGSVFSFYVKVRRSANKAPSKLTFEDRSRSFRRSREPRSTDSISHSDRTVSATDDLSTSSALDSPTVSEAKNSEAPPLRPIASPPPSIPSPSTPLSSAPTKASQQTQPAVTSSPVPSPKKSLLRSHIHCLVVEDNLVNQRVLAKGLRNVGCSVQVANQGKEALNIITGKDSHILEAPRGRQVVVLLDWEMPIMDGLTCVRKVREWEEEEQQRRRGEAEDEGRGQDAAAQERRRLPVIGVTANARPQQIVEAMEAGMDDVVSKPFRVPELLERIEGLFARLRERDAGREGEKVDG</sequence>
<proteinExistence type="predicted"/>
<name>A0ACC3DIZ2_9PEZI</name>
<organism evidence="1 2">
    <name type="scientific">Coniosporium uncinatum</name>
    <dbReference type="NCBI Taxonomy" id="93489"/>
    <lineage>
        <taxon>Eukaryota</taxon>
        <taxon>Fungi</taxon>
        <taxon>Dikarya</taxon>
        <taxon>Ascomycota</taxon>
        <taxon>Pezizomycotina</taxon>
        <taxon>Dothideomycetes</taxon>
        <taxon>Dothideomycetes incertae sedis</taxon>
        <taxon>Coniosporium</taxon>
    </lineage>
</organism>
<keyword evidence="2" id="KW-1185">Reference proteome</keyword>
<dbReference type="Proteomes" id="UP001186974">
    <property type="component" value="Unassembled WGS sequence"/>
</dbReference>
<protein>
    <submittedName>
        <fullName evidence="1">Uncharacterized protein</fullName>
    </submittedName>
</protein>
<comment type="caution">
    <text evidence="1">The sequence shown here is derived from an EMBL/GenBank/DDBJ whole genome shotgun (WGS) entry which is preliminary data.</text>
</comment>